<protein>
    <recommendedName>
        <fullName evidence="4">C2H2-type domain-containing protein</fullName>
    </recommendedName>
</protein>
<accession>K5W626</accession>
<dbReference type="Gene3D" id="3.30.160.60">
    <property type="entry name" value="Classic Zinc Finger"/>
    <property type="match status" value="1"/>
</dbReference>
<feature type="region of interest" description="Disordered" evidence="1">
    <location>
        <begin position="153"/>
        <end position="172"/>
    </location>
</feature>
<gene>
    <name evidence="2" type="ORF">PHACADRAFT_29823</name>
</gene>
<dbReference type="RefSeq" id="XP_007396547.1">
    <property type="nucleotide sequence ID" value="XM_007396485.1"/>
</dbReference>
<keyword evidence="3" id="KW-1185">Reference proteome</keyword>
<feature type="region of interest" description="Disordered" evidence="1">
    <location>
        <begin position="262"/>
        <end position="320"/>
    </location>
</feature>
<dbReference type="EMBL" id="JH930473">
    <property type="protein sequence ID" value="EKM54620.1"/>
    <property type="molecule type" value="Genomic_DNA"/>
</dbReference>
<reference evidence="2 3" key="1">
    <citation type="journal article" date="2012" name="BMC Genomics">
        <title>Comparative genomics of the white-rot fungi, Phanerochaete carnosa and P. chrysosporium, to elucidate the genetic basis of the distinct wood types they colonize.</title>
        <authorList>
            <person name="Suzuki H."/>
            <person name="MacDonald J."/>
            <person name="Syed K."/>
            <person name="Salamov A."/>
            <person name="Hori C."/>
            <person name="Aerts A."/>
            <person name="Henrissat B."/>
            <person name="Wiebenga A."/>
            <person name="vanKuyk P.A."/>
            <person name="Barry K."/>
            <person name="Lindquist E."/>
            <person name="LaButti K."/>
            <person name="Lapidus A."/>
            <person name="Lucas S."/>
            <person name="Coutinho P."/>
            <person name="Gong Y."/>
            <person name="Samejima M."/>
            <person name="Mahadevan R."/>
            <person name="Abou-Zaid M."/>
            <person name="de Vries R.P."/>
            <person name="Igarashi K."/>
            <person name="Yadav J.S."/>
            <person name="Grigoriev I.V."/>
            <person name="Master E.R."/>
        </authorList>
    </citation>
    <scope>NUCLEOTIDE SEQUENCE [LARGE SCALE GENOMIC DNA]</scope>
    <source>
        <strain evidence="2 3">HHB-10118-sp</strain>
    </source>
</reference>
<sequence length="483" mass="54080">MSKRTMASGKIKSSHQPHVDPRTRGHHTSEMHSTALVWLDKVLQDLEERKRDTSRPTRITCGACGSSCANNKSSVIKHADTHRPFELREYVCPYCEYRFGQQSQLLCHLPACPERNSSHDVKDVELPTCGIILLTESQFTFACGYTNKHARSVTQHRQRSHGQSNLRERREGVRGLRPALTHRQRKSPNTIYVWMDRDCTEYSTAGVPQVHLTAVREALEKEVADARYWAKIATAKKKAAVTAKKKARQPKKRDATRRIAAALETPTTASSPISPLNSPGTTFEELSPVSTALTSPNLPPQDMPSCRDTPERPSSESYERTTALPGFHEAFGDVPSPHHDDRPHTPPSPSATFASISSRENDVIVPDEHRYYRVGRQDRAATPPRADFRQASRYRPYAVPGTHTRHDCGHAESLQGSSRDPYAMDCALHGHLSVVGCDVPVRSSATLELSSFCKPSVKNITSPRMSPHVRCESSIFRLRRAQW</sequence>
<evidence type="ECO:0008006" key="4">
    <source>
        <dbReference type="Google" id="ProtNLM"/>
    </source>
</evidence>
<dbReference type="HOGENOM" id="CLU_565126_0_0_1"/>
<dbReference type="AlphaFoldDB" id="K5W626"/>
<name>K5W626_PHACS</name>
<organism evidence="2 3">
    <name type="scientific">Phanerochaete carnosa (strain HHB-10118-sp)</name>
    <name type="common">White-rot fungus</name>
    <name type="synonym">Peniophora carnosa</name>
    <dbReference type="NCBI Taxonomy" id="650164"/>
    <lineage>
        <taxon>Eukaryota</taxon>
        <taxon>Fungi</taxon>
        <taxon>Dikarya</taxon>
        <taxon>Basidiomycota</taxon>
        <taxon>Agaricomycotina</taxon>
        <taxon>Agaricomycetes</taxon>
        <taxon>Polyporales</taxon>
        <taxon>Phanerochaetaceae</taxon>
        <taxon>Phanerochaete</taxon>
    </lineage>
</organism>
<dbReference type="KEGG" id="pco:PHACADRAFT_29823"/>
<evidence type="ECO:0000256" key="1">
    <source>
        <dbReference type="SAM" id="MobiDB-lite"/>
    </source>
</evidence>
<evidence type="ECO:0000313" key="2">
    <source>
        <dbReference type="EMBL" id="EKM54620.1"/>
    </source>
</evidence>
<feature type="region of interest" description="Disordered" evidence="1">
    <location>
        <begin position="1"/>
        <end position="31"/>
    </location>
</feature>
<dbReference type="InParanoid" id="K5W626"/>
<feature type="region of interest" description="Disordered" evidence="1">
    <location>
        <begin position="332"/>
        <end position="359"/>
    </location>
</feature>
<dbReference type="Proteomes" id="UP000008370">
    <property type="component" value="Unassembled WGS sequence"/>
</dbReference>
<evidence type="ECO:0000313" key="3">
    <source>
        <dbReference type="Proteomes" id="UP000008370"/>
    </source>
</evidence>
<feature type="compositionally biased region" description="Basic and acidic residues" evidence="1">
    <location>
        <begin position="308"/>
        <end position="319"/>
    </location>
</feature>
<proteinExistence type="predicted"/>
<feature type="compositionally biased region" description="Polar residues" evidence="1">
    <location>
        <begin position="265"/>
        <end position="281"/>
    </location>
</feature>
<feature type="compositionally biased region" description="Basic and acidic residues" evidence="1">
    <location>
        <begin position="17"/>
        <end position="30"/>
    </location>
</feature>
<dbReference type="GeneID" id="18919599"/>